<proteinExistence type="predicted"/>
<dbReference type="RefSeq" id="WP_074811658.1">
    <property type="nucleotide sequence ID" value="NZ_FOJX01000001.1"/>
</dbReference>
<dbReference type="AlphaFoldDB" id="A0A1I0V0M9"/>
<organism evidence="2 3">
    <name type="scientific">Selenomonas ruminantium</name>
    <dbReference type="NCBI Taxonomy" id="971"/>
    <lineage>
        <taxon>Bacteria</taxon>
        <taxon>Bacillati</taxon>
        <taxon>Bacillota</taxon>
        <taxon>Negativicutes</taxon>
        <taxon>Selenomonadales</taxon>
        <taxon>Selenomonadaceae</taxon>
        <taxon>Selenomonas</taxon>
    </lineage>
</organism>
<dbReference type="GO" id="GO:0003677">
    <property type="term" value="F:DNA binding"/>
    <property type="evidence" value="ECO:0007669"/>
    <property type="project" value="InterPro"/>
</dbReference>
<evidence type="ECO:0000313" key="2">
    <source>
        <dbReference type="EMBL" id="SFA69899.1"/>
    </source>
</evidence>
<dbReference type="InterPro" id="IPR010982">
    <property type="entry name" value="Lambda_DNA-bd_dom_sf"/>
</dbReference>
<protein>
    <submittedName>
        <fullName evidence="2">Putative transcriptional regulator</fullName>
    </submittedName>
</protein>
<dbReference type="Proteomes" id="UP000183843">
    <property type="component" value="Unassembled WGS sequence"/>
</dbReference>
<gene>
    <name evidence="2" type="ORF">SAMN05216587_101135</name>
</gene>
<evidence type="ECO:0000259" key="1">
    <source>
        <dbReference type="PROSITE" id="PS50943"/>
    </source>
</evidence>
<feature type="domain" description="HTH cro/C1-type" evidence="1">
    <location>
        <begin position="8"/>
        <end position="63"/>
    </location>
</feature>
<dbReference type="InterPro" id="IPR001387">
    <property type="entry name" value="Cro/C1-type_HTH"/>
</dbReference>
<dbReference type="CDD" id="cd00093">
    <property type="entry name" value="HTH_XRE"/>
    <property type="match status" value="1"/>
</dbReference>
<dbReference type="PROSITE" id="PS50943">
    <property type="entry name" value="HTH_CROC1"/>
    <property type="match status" value="1"/>
</dbReference>
<sequence>MPDFGDRIRHLRKKRGLTIMDVENATGIGHSTISRWERGESVPNSSDIYRILMDYFKVDMCYLLGVTDGVLRESEVIKEIVTRLEVLEERAGYEVHEEESK</sequence>
<dbReference type="SUPFAM" id="SSF47413">
    <property type="entry name" value="lambda repressor-like DNA-binding domains"/>
    <property type="match status" value="1"/>
</dbReference>
<evidence type="ECO:0000313" key="3">
    <source>
        <dbReference type="Proteomes" id="UP000183843"/>
    </source>
</evidence>
<dbReference type="Gene3D" id="1.10.260.40">
    <property type="entry name" value="lambda repressor-like DNA-binding domains"/>
    <property type="match status" value="1"/>
</dbReference>
<dbReference type="SMART" id="SM00530">
    <property type="entry name" value="HTH_XRE"/>
    <property type="match status" value="1"/>
</dbReference>
<reference evidence="2 3" key="1">
    <citation type="submission" date="2016-10" db="EMBL/GenBank/DDBJ databases">
        <authorList>
            <person name="de Groot N.N."/>
        </authorList>
    </citation>
    <scope>NUCLEOTIDE SEQUENCE [LARGE SCALE GENOMIC DNA]</scope>
    <source>
        <strain evidence="2 3">L14</strain>
    </source>
</reference>
<name>A0A1I0V0M9_SELRU</name>
<dbReference type="EMBL" id="FOJX01000001">
    <property type="protein sequence ID" value="SFA69899.1"/>
    <property type="molecule type" value="Genomic_DNA"/>
</dbReference>
<dbReference type="Pfam" id="PF13560">
    <property type="entry name" value="HTH_31"/>
    <property type="match status" value="1"/>
</dbReference>
<accession>A0A1I0V0M9</accession>